<feature type="region of interest" description="Disordered" evidence="2">
    <location>
        <begin position="412"/>
        <end position="572"/>
    </location>
</feature>
<reference evidence="3" key="1">
    <citation type="submission" date="2021-02" db="EMBL/GenBank/DDBJ databases">
        <authorList>
            <person name="Syme A R."/>
            <person name="Syme A R."/>
            <person name="Moolhuijzen P."/>
        </authorList>
    </citation>
    <scope>NUCLEOTIDE SEQUENCE</scope>
    <source>
        <strain evidence="3">W1-1</strain>
    </source>
</reference>
<feature type="compositionally biased region" description="Polar residues" evidence="2">
    <location>
        <begin position="558"/>
        <end position="572"/>
    </location>
</feature>
<feature type="compositionally biased region" description="Pro residues" evidence="2">
    <location>
        <begin position="204"/>
        <end position="219"/>
    </location>
</feature>
<evidence type="ECO:0000313" key="4">
    <source>
        <dbReference type="Proteomes" id="UP000472372"/>
    </source>
</evidence>
<feature type="compositionally biased region" description="Polar residues" evidence="2">
    <location>
        <begin position="489"/>
        <end position="503"/>
    </location>
</feature>
<dbReference type="EMBL" id="HG992977">
    <property type="protein sequence ID" value="CAE6996778.1"/>
    <property type="molecule type" value="Genomic_DNA"/>
</dbReference>
<feature type="compositionally biased region" description="Polar residues" evidence="2">
    <location>
        <begin position="425"/>
        <end position="464"/>
    </location>
</feature>
<organism evidence="3 4">
    <name type="scientific">Pyrenophora teres f. teres</name>
    <dbReference type="NCBI Taxonomy" id="97479"/>
    <lineage>
        <taxon>Eukaryota</taxon>
        <taxon>Fungi</taxon>
        <taxon>Dikarya</taxon>
        <taxon>Ascomycota</taxon>
        <taxon>Pezizomycotina</taxon>
        <taxon>Dothideomycetes</taxon>
        <taxon>Pleosporomycetidae</taxon>
        <taxon>Pleosporales</taxon>
        <taxon>Pleosporineae</taxon>
        <taxon>Pleosporaceae</taxon>
        <taxon>Pyrenophora</taxon>
    </lineage>
</organism>
<accession>A0A6S6V8K6</accession>
<protein>
    <submittedName>
        <fullName evidence="3">Uncharacterized protein</fullName>
    </submittedName>
</protein>
<feature type="coiled-coil region" evidence="1">
    <location>
        <begin position="8"/>
        <end position="35"/>
    </location>
</feature>
<evidence type="ECO:0000256" key="1">
    <source>
        <dbReference type="SAM" id="Coils"/>
    </source>
</evidence>
<sequence length="618" mass="68699">MEATIDPYQDLLDYIEDQQDELRDARDDLVGSRSRLHTKRRELRESREKVDTQIAMALDRTIRFLAENSMELPDDIKEAISKANSIREGLIQSESELEHEEEIYNLEEWRYTQKETQFVDDLPGQRPALHAPSLPIPLLEMRNVDTETITQFSSGPAEPIYLPAHLDLIEPRPDTTTSKYHHSEIPLNVKNKYLHCEPHSQIPPKQPLPPPPPPPPPGRSPMTLNTNTQDIGGDKQSEPQLDVVSEFSLLGCSPQTTLQTPDSVVEDEEVAQGFRPGRDAGLEPDRVRWAVTHSRIDDWLFEILSESKLEKTLLKEILLHAAFGEKRWWHLVEENWTPDTSEDIEPPTGDTVASSGSASELASSTPIFRPVSPNSKANLSTIDPLFPIDHLFEDSELFHFPAKIEAGDLLEPEPEHANPMRWTLSDRSGSTKATAMTRASSGITDSTVGETETAYTSSGESSTLGRRESCDAGQPAIAIEEPEARDSTGIDSESTTTLGNQPSPRGADLTPSILPEIPDTEHSSRSSLEIGGQPNLALNTDNQMTPLSLISHDLECSPASSQNGANSRKSQSIYRNPIELYVEINDETLPDHPLLQFLPYSSASYQDSSAYVSFPSYD</sequence>
<keyword evidence="1" id="KW-0175">Coiled coil</keyword>
<dbReference type="Proteomes" id="UP000472372">
    <property type="component" value="Chromosome 1"/>
</dbReference>
<feature type="region of interest" description="Disordered" evidence="2">
    <location>
        <begin position="338"/>
        <end position="373"/>
    </location>
</feature>
<evidence type="ECO:0000256" key="2">
    <source>
        <dbReference type="SAM" id="MobiDB-lite"/>
    </source>
</evidence>
<dbReference type="AlphaFoldDB" id="A0A6S6V8K6"/>
<evidence type="ECO:0000313" key="3">
    <source>
        <dbReference type="EMBL" id="CAE6996778.1"/>
    </source>
</evidence>
<name>A0A6S6V8K6_9PLEO</name>
<feature type="compositionally biased region" description="Low complexity" evidence="2">
    <location>
        <begin position="353"/>
        <end position="364"/>
    </location>
</feature>
<feature type="compositionally biased region" description="Polar residues" evidence="2">
    <location>
        <begin position="536"/>
        <end position="548"/>
    </location>
</feature>
<feature type="region of interest" description="Disordered" evidence="2">
    <location>
        <begin position="197"/>
        <end position="237"/>
    </location>
</feature>
<gene>
    <name evidence="3" type="ORF">PTTW11_00400</name>
</gene>
<proteinExistence type="predicted"/>